<comment type="similarity">
    <text evidence="1">Belongs to the protein kinase superfamily. CAMK Ser/Thr protein kinase family. NIM1 subfamily.</text>
</comment>
<dbReference type="InterPro" id="IPR017441">
    <property type="entry name" value="Protein_kinase_ATP_BS"/>
</dbReference>
<dbReference type="PROSITE" id="PS00107">
    <property type="entry name" value="PROTEIN_KINASE_ATP"/>
    <property type="match status" value="1"/>
</dbReference>
<dbReference type="PANTHER" id="PTHR24346:SF82">
    <property type="entry name" value="KP78A-RELATED"/>
    <property type="match status" value="1"/>
</dbReference>
<evidence type="ECO:0000256" key="8">
    <source>
        <dbReference type="SAM" id="MobiDB-lite"/>
    </source>
</evidence>
<dbReference type="GO" id="GO:0005737">
    <property type="term" value="C:cytoplasm"/>
    <property type="evidence" value="ECO:0007669"/>
    <property type="project" value="TreeGrafter"/>
</dbReference>
<feature type="binding site" evidence="7">
    <location>
        <position position="117"/>
    </location>
    <ligand>
        <name>ATP</name>
        <dbReference type="ChEBI" id="CHEBI:30616"/>
    </ligand>
</feature>
<feature type="compositionally biased region" description="Polar residues" evidence="8">
    <location>
        <begin position="675"/>
        <end position="687"/>
    </location>
</feature>
<dbReference type="Proteomes" id="UP000612746">
    <property type="component" value="Unassembled WGS sequence"/>
</dbReference>
<protein>
    <recommendedName>
        <fullName evidence="9">Protein kinase domain-containing protein</fullName>
    </recommendedName>
</protein>
<evidence type="ECO:0000256" key="7">
    <source>
        <dbReference type="PROSITE-ProRule" id="PRU10141"/>
    </source>
</evidence>
<dbReference type="EMBL" id="JAEPRA010000008">
    <property type="protein sequence ID" value="KAG2181461.1"/>
    <property type="molecule type" value="Genomic_DNA"/>
</dbReference>
<feature type="compositionally biased region" description="Basic and acidic residues" evidence="8">
    <location>
        <begin position="47"/>
        <end position="61"/>
    </location>
</feature>
<dbReference type="InterPro" id="IPR011009">
    <property type="entry name" value="Kinase-like_dom_sf"/>
</dbReference>
<dbReference type="PANTHER" id="PTHR24346">
    <property type="entry name" value="MAP/MICROTUBULE AFFINITY-REGULATING KINASE"/>
    <property type="match status" value="1"/>
</dbReference>
<dbReference type="InterPro" id="IPR008271">
    <property type="entry name" value="Ser/Thr_kinase_AS"/>
</dbReference>
<dbReference type="PROSITE" id="PS00108">
    <property type="entry name" value="PROTEIN_KINASE_ST"/>
    <property type="match status" value="1"/>
</dbReference>
<name>A0A8H7UDC2_9FUNG</name>
<evidence type="ECO:0000313" key="10">
    <source>
        <dbReference type="EMBL" id="KAG2181461.1"/>
    </source>
</evidence>
<dbReference type="FunFam" id="3.30.200.20:FF:000003">
    <property type="entry name" value="Non-specific serine/threonine protein kinase"/>
    <property type="match status" value="1"/>
</dbReference>
<feature type="domain" description="Protein kinase" evidence="9">
    <location>
        <begin position="88"/>
        <end position="341"/>
    </location>
</feature>
<keyword evidence="3" id="KW-0808">Transferase</keyword>
<keyword evidence="6 7" id="KW-0067">ATP-binding</keyword>
<evidence type="ECO:0000256" key="4">
    <source>
        <dbReference type="ARBA" id="ARBA00022741"/>
    </source>
</evidence>
<dbReference type="InterPro" id="IPR000719">
    <property type="entry name" value="Prot_kinase_dom"/>
</dbReference>
<evidence type="ECO:0000256" key="5">
    <source>
        <dbReference type="ARBA" id="ARBA00022777"/>
    </source>
</evidence>
<evidence type="ECO:0000256" key="3">
    <source>
        <dbReference type="ARBA" id="ARBA00022679"/>
    </source>
</evidence>
<keyword evidence="11" id="KW-1185">Reference proteome</keyword>
<organism evidence="10 11">
    <name type="scientific">Umbelopsis vinacea</name>
    <dbReference type="NCBI Taxonomy" id="44442"/>
    <lineage>
        <taxon>Eukaryota</taxon>
        <taxon>Fungi</taxon>
        <taxon>Fungi incertae sedis</taxon>
        <taxon>Mucoromycota</taxon>
        <taxon>Mucoromycotina</taxon>
        <taxon>Umbelopsidomycetes</taxon>
        <taxon>Umbelopsidales</taxon>
        <taxon>Umbelopsidaceae</taxon>
        <taxon>Umbelopsis</taxon>
    </lineage>
</organism>
<feature type="region of interest" description="Disordered" evidence="8">
    <location>
        <begin position="1"/>
        <end position="61"/>
    </location>
</feature>
<dbReference type="SMART" id="SM00220">
    <property type="entry name" value="S_TKc"/>
    <property type="match status" value="1"/>
</dbReference>
<dbReference type="Pfam" id="PF00069">
    <property type="entry name" value="Pkinase"/>
    <property type="match status" value="1"/>
</dbReference>
<dbReference type="GO" id="GO:0005524">
    <property type="term" value="F:ATP binding"/>
    <property type="evidence" value="ECO:0007669"/>
    <property type="project" value="UniProtKB-UniRule"/>
</dbReference>
<keyword evidence="4 7" id="KW-0547">Nucleotide-binding</keyword>
<dbReference type="AlphaFoldDB" id="A0A8H7UDC2"/>
<feature type="region of interest" description="Disordered" evidence="8">
    <location>
        <begin position="675"/>
        <end position="705"/>
    </location>
</feature>
<dbReference type="PROSITE" id="PS50011">
    <property type="entry name" value="PROTEIN_KINASE_DOM"/>
    <property type="match status" value="1"/>
</dbReference>
<feature type="non-terminal residue" evidence="10">
    <location>
        <position position="1"/>
    </location>
</feature>
<dbReference type="Gene3D" id="1.10.510.10">
    <property type="entry name" value="Transferase(Phosphotransferase) domain 1"/>
    <property type="match status" value="1"/>
</dbReference>
<dbReference type="OrthoDB" id="193931at2759"/>
<evidence type="ECO:0000256" key="2">
    <source>
        <dbReference type="ARBA" id="ARBA00022527"/>
    </source>
</evidence>
<evidence type="ECO:0000259" key="9">
    <source>
        <dbReference type="PROSITE" id="PS50011"/>
    </source>
</evidence>
<dbReference type="FunFam" id="1.10.510.10:FF:000571">
    <property type="entry name" value="Maternal embryonic leucine zipper kinase"/>
    <property type="match status" value="1"/>
</dbReference>
<feature type="compositionally biased region" description="Polar residues" evidence="8">
    <location>
        <begin position="18"/>
        <end position="28"/>
    </location>
</feature>
<accession>A0A8H7UDC2</accession>
<feature type="compositionally biased region" description="Low complexity" evidence="8">
    <location>
        <begin position="605"/>
        <end position="623"/>
    </location>
</feature>
<feature type="region of interest" description="Disordered" evidence="8">
    <location>
        <begin position="600"/>
        <end position="627"/>
    </location>
</feature>
<keyword evidence="5" id="KW-0418">Kinase</keyword>
<proteinExistence type="inferred from homology"/>
<sequence>MPLKGVTDQLRGRLLKRPSTTISKTSLDQTPPKPPPKSQNQSPHQPASDDKHRSDATKKREQIAKEKAAAAAQLGTNSDALLRGIGDYEFLTSLGTGKFSRVVLAKHTVTCQSYAIKIIDKRLHDYRVMSRLVREISLMELLSHENVVKLYETFETAESLFLVLEFIPGVNLDEHLQRSGGSLSEPEARAIFRQMVTAVSYCHSRWVVHRDLKTPNVLLRPDGVVKLADFGLGNRFGLQRLKTICGSMLYYSPEIISGQKYTGPEVDCWCLGISLFRMTAGFEPFSHAHTVGELKKDVLNGNFPMPSQLSPDLQVTIRKCLNIDRRHRMSIKQALKGDPWLNNYGKLPDPIIRSPTSAFDDFSDMDDSISSRSEMEKRTRRQHIKDLEEEKHRGYRVKRTIVYHPINMTIYFTTPLPHHPKLEENIRNQEMLRADILQDIRTKCRRLGIRQTDTASNNESRLPFRLFSKLTLRKRQDEVEGALAYGSLRRSGSSLLLNKFSTRLSKDTHYYFTIQAVHGLSSTTAVSSSSGSTFSNLDSNVPTSPALAQSTSLEIQRLDEREMMNLVRSACELLGVTYFCEEEDKLSCILALKSRSSQDQMQNGSSSILPRSSLPTSPSSPTLVNNQGYLENRSSLDKSSDNSSQKWVGKLRKRLSLPLGHINLMQSSYASSAVGSTHGTIDSSNGKASKKMESSQFTSTPPSKEGSALFTIEVFSVPNNAGRRVVAVKFAKTKGSNKVFKLASGWIGGVLGASANSRDVE</sequence>
<evidence type="ECO:0000256" key="6">
    <source>
        <dbReference type="ARBA" id="ARBA00022840"/>
    </source>
</evidence>
<gene>
    <name evidence="10" type="ORF">INT44_008274</name>
</gene>
<dbReference type="SUPFAM" id="SSF56112">
    <property type="entry name" value="Protein kinase-like (PK-like)"/>
    <property type="match status" value="1"/>
</dbReference>
<evidence type="ECO:0000256" key="1">
    <source>
        <dbReference type="ARBA" id="ARBA00010791"/>
    </source>
</evidence>
<evidence type="ECO:0000313" key="11">
    <source>
        <dbReference type="Proteomes" id="UP000612746"/>
    </source>
</evidence>
<keyword evidence="2" id="KW-0723">Serine/threonine-protein kinase</keyword>
<comment type="caution">
    <text evidence="10">The sequence shown here is derived from an EMBL/GenBank/DDBJ whole genome shotgun (WGS) entry which is preliminary data.</text>
</comment>
<dbReference type="GO" id="GO:0004674">
    <property type="term" value="F:protein serine/threonine kinase activity"/>
    <property type="evidence" value="ECO:0007669"/>
    <property type="project" value="UniProtKB-KW"/>
</dbReference>
<dbReference type="GO" id="GO:0035556">
    <property type="term" value="P:intracellular signal transduction"/>
    <property type="evidence" value="ECO:0007669"/>
    <property type="project" value="TreeGrafter"/>
</dbReference>
<reference evidence="10" key="1">
    <citation type="submission" date="2020-12" db="EMBL/GenBank/DDBJ databases">
        <title>Metabolic potential, ecology and presence of endohyphal bacteria is reflected in genomic diversity of Mucoromycotina.</title>
        <authorList>
            <person name="Muszewska A."/>
            <person name="Okrasinska A."/>
            <person name="Steczkiewicz K."/>
            <person name="Drgas O."/>
            <person name="Orlowska M."/>
            <person name="Perlinska-Lenart U."/>
            <person name="Aleksandrzak-Piekarczyk T."/>
            <person name="Szatraj K."/>
            <person name="Zielenkiewicz U."/>
            <person name="Pilsyk S."/>
            <person name="Malc E."/>
            <person name="Mieczkowski P."/>
            <person name="Kruszewska J.S."/>
            <person name="Biernat P."/>
            <person name="Pawlowska J."/>
        </authorList>
    </citation>
    <scope>NUCLEOTIDE SEQUENCE</scope>
    <source>
        <strain evidence="10">WA0000051536</strain>
    </source>
</reference>